<dbReference type="AlphaFoldDB" id="A0A1V9X436"/>
<feature type="non-terminal residue" evidence="2">
    <location>
        <position position="83"/>
    </location>
</feature>
<name>A0A1V9X436_9ACAR</name>
<dbReference type="InParanoid" id="A0A1V9X436"/>
<sequence>MRLVGATVLTPGANQLFGVWVLSCIAIFANVLFAVCSQSPHDYPLAQYKGGLGSPQHEFRHYRWNHLTYRPGAFRRRAGPFGI</sequence>
<evidence type="ECO:0000256" key="1">
    <source>
        <dbReference type="SAM" id="Phobius"/>
    </source>
</evidence>
<dbReference type="Proteomes" id="UP000192247">
    <property type="component" value="Unassembled WGS sequence"/>
</dbReference>
<protein>
    <submittedName>
        <fullName evidence="2">Uncharacterized protein</fullName>
    </submittedName>
</protein>
<organism evidence="2 3">
    <name type="scientific">Tropilaelaps mercedesae</name>
    <dbReference type="NCBI Taxonomy" id="418985"/>
    <lineage>
        <taxon>Eukaryota</taxon>
        <taxon>Metazoa</taxon>
        <taxon>Ecdysozoa</taxon>
        <taxon>Arthropoda</taxon>
        <taxon>Chelicerata</taxon>
        <taxon>Arachnida</taxon>
        <taxon>Acari</taxon>
        <taxon>Parasitiformes</taxon>
        <taxon>Mesostigmata</taxon>
        <taxon>Gamasina</taxon>
        <taxon>Dermanyssoidea</taxon>
        <taxon>Laelapidae</taxon>
        <taxon>Tropilaelaps</taxon>
    </lineage>
</organism>
<proteinExistence type="predicted"/>
<keyword evidence="1" id="KW-0812">Transmembrane</keyword>
<keyword evidence="1" id="KW-0472">Membrane</keyword>
<evidence type="ECO:0000313" key="2">
    <source>
        <dbReference type="EMBL" id="OQR68168.1"/>
    </source>
</evidence>
<keyword evidence="1" id="KW-1133">Transmembrane helix</keyword>
<comment type="caution">
    <text evidence="2">The sequence shown here is derived from an EMBL/GenBank/DDBJ whole genome shotgun (WGS) entry which is preliminary data.</text>
</comment>
<dbReference type="PROSITE" id="PS51257">
    <property type="entry name" value="PROKAR_LIPOPROTEIN"/>
    <property type="match status" value="1"/>
</dbReference>
<feature type="transmembrane region" description="Helical" evidence="1">
    <location>
        <begin position="17"/>
        <end position="36"/>
    </location>
</feature>
<evidence type="ECO:0000313" key="3">
    <source>
        <dbReference type="Proteomes" id="UP000192247"/>
    </source>
</evidence>
<keyword evidence="3" id="KW-1185">Reference proteome</keyword>
<accession>A0A1V9X436</accession>
<reference evidence="2 3" key="1">
    <citation type="journal article" date="2017" name="Gigascience">
        <title>Draft genome of the honey bee ectoparasitic mite, Tropilaelaps mercedesae, is shaped by the parasitic life history.</title>
        <authorList>
            <person name="Dong X."/>
            <person name="Armstrong S.D."/>
            <person name="Xia D."/>
            <person name="Makepeace B.L."/>
            <person name="Darby A.C."/>
            <person name="Kadowaki T."/>
        </authorList>
    </citation>
    <scope>NUCLEOTIDE SEQUENCE [LARGE SCALE GENOMIC DNA]</scope>
    <source>
        <strain evidence="2">Wuxi-XJTLU</strain>
    </source>
</reference>
<gene>
    <name evidence="2" type="ORF">BIW11_13082</name>
</gene>
<dbReference type="EMBL" id="MNPL01025682">
    <property type="protein sequence ID" value="OQR68168.1"/>
    <property type="molecule type" value="Genomic_DNA"/>
</dbReference>